<dbReference type="PANTHER" id="PTHR37841">
    <property type="entry name" value="GLR2918 PROTEIN"/>
    <property type="match status" value="1"/>
</dbReference>
<protein>
    <submittedName>
        <fullName evidence="1">WG repeat-containing protein</fullName>
    </submittedName>
</protein>
<gene>
    <name evidence="1" type="ORF">O3P16_18820</name>
</gene>
<dbReference type="PANTHER" id="PTHR37841:SF1">
    <property type="entry name" value="DUF3298 DOMAIN-CONTAINING PROTEIN"/>
    <property type="match status" value="1"/>
</dbReference>
<evidence type="ECO:0000313" key="1">
    <source>
        <dbReference type="EMBL" id="MDA3616865.1"/>
    </source>
</evidence>
<organism evidence="1 2">
    <name type="scientific">Polluticaenibacter yanchengensis</name>
    <dbReference type="NCBI Taxonomy" id="3014562"/>
    <lineage>
        <taxon>Bacteria</taxon>
        <taxon>Pseudomonadati</taxon>
        <taxon>Bacteroidota</taxon>
        <taxon>Chitinophagia</taxon>
        <taxon>Chitinophagales</taxon>
        <taxon>Chitinophagaceae</taxon>
        <taxon>Polluticaenibacter</taxon>
    </lineage>
</organism>
<dbReference type="Proteomes" id="UP001210231">
    <property type="component" value="Unassembled WGS sequence"/>
</dbReference>
<dbReference type="Pfam" id="PF14903">
    <property type="entry name" value="WG_beta_rep"/>
    <property type="match status" value="4"/>
</dbReference>
<proteinExistence type="predicted"/>
<sequence length="369" mass="41853">MRSTFIFTLIILSSIISFSQPPVLIPYRVGNLWGFCDTAGIVKIKPEYQNARKDPYTGLLIVTKKNKKHIIDFNGKVTIKSFDTCGIYGVFKTWANPVSDDVFVWVKDDNGKFGLKTTTGKQIIPMIYDDLYYNYRNIKESLYARKGDSIYLVPVNSKGKKTYYTTLGKGESFKRPISSDNYDAPPEPDQILSITSDENNDQAEAELNKVLEQIKANYRLDSVVAIPDLYYDLTCYTYKNGKVGLWNDKFVITPAYDSIGDINLHGAVIIAKKDNKVGIISTNGTVKIPFKYDNIHAYNHNIFITGKAGKKGFIVFRENRVLEFPPSLPDIERFSELSFNDSGFVLFRATEKGRLIGFIGENGIKYFRD</sequence>
<accession>A0ABT4URN2</accession>
<dbReference type="InterPro" id="IPR032774">
    <property type="entry name" value="WG_beta_rep"/>
</dbReference>
<name>A0ABT4URN2_9BACT</name>
<dbReference type="RefSeq" id="WP_407033194.1">
    <property type="nucleotide sequence ID" value="NZ_JAQGEF010000057.1"/>
</dbReference>
<keyword evidence="2" id="KW-1185">Reference proteome</keyword>
<dbReference type="EMBL" id="JAQGEF010000057">
    <property type="protein sequence ID" value="MDA3616865.1"/>
    <property type="molecule type" value="Genomic_DNA"/>
</dbReference>
<evidence type="ECO:0000313" key="2">
    <source>
        <dbReference type="Proteomes" id="UP001210231"/>
    </source>
</evidence>
<comment type="caution">
    <text evidence="1">The sequence shown here is derived from an EMBL/GenBank/DDBJ whole genome shotgun (WGS) entry which is preliminary data.</text>
</comment>
<reference evidence="1 2" key="1">
    <citation type="submission" date="2022-12" db="EMBL/GenBank/DDBJ databases">
        <title>Chitinophagaceae gen. sp. nov., a new member of the family Chitinophagaceae, isolated from soil in a chemical factory.</title>
        <authorList>
            <person name="Ke Z."/>
        </authorList>
    </citation>
    <scope>NUCLEOTIDE SEQUENCE [LARGE SCALE GENOMIC DNA]</scope>
    <source>
        <strain evidence="1 2">LY-5</strain>
    </source>
</reference>